<name>A0A6A5QBD7_AMPQU</name>
<sequence length="629" mass="70570">MLTYSAPSGVICAENIALLHLLHSVPDQPSRNEVGHQPHLRNKEYSLSFDQEKTLASTLAFLSNTKNDTNHIPALCVEEDPASGSLDVVLAVNKTKWEDGNEVLRDLRQRLEKIFFILSEVSGADSSRATEYDVFIAIVSICAHRILGRLRFLRTKWGALKQPLAVVLRDAVVALEQVPEPISRSLPVRLFNERARELIRLADSWDKHRKPEELSGLVEGIYHLKQVGDVKTLLDLIPNRAMDPSSRQNLVNIISKVSRYREAARFLYRTAKRIPLLRRIKVVLVDLPRESFDRVSSKQYAPQLASIVERISANSQRTDVGNLCRLLSTGSAQLNDQFATQTRKTLREAKIHAEIQLVYHYELQASKLPPRVVCSSKDACYLCNTFLKMHSKMHTPRHHGRLYPGWRLPQVPNLAHLDMRLNAVLERRIEHSLKLLRSTQTSTIYPDPNESTLLTLPPSTSTLRTSLPAQILTQHNVSAINVLHNTTPHPNTSPQDRDNPPSPSTSTRTIAPAPPPSHRIPTTTLVQGVPHVISPTCGPQRHTAGALEVYIEYPAATPHDARCDATDTMEWLCAPDSRATADRHASALVDVEAQTLQSSREMDCRDDVLLMARGVFVRIARRRGRGNKV</sequence>
<dbReference type="InterPro" id="IPR027796">
    <property type="entry name" value="OTT_1508_deam-like"/>
</dbReference>
<organism evidence="2 3">
    <name type="scientific">Ampelomyces quisqualis</name>
    <name type="common">Powdery mildew agent</name>
    <dbReference type="NCBI Taxonomy" id="50730"/>
    <lineage>
        <taxon>Eukaryota</taxon>
        <taxon>Fungi</taxon>
        <taxon>Dikarya</taxon>
        <taxon>Ascomycota</taxon>
        <taxon>Pezizomycotina</taxon>
        <taxon>Dothideomycetes</taxon>
        <taxon>Pleosporomycetidae</taxon>
        <taxon>Pleosporales</taxon>
        <taxon>Pleosporineae</taxon>
        <taxon>Phaeosphaeriaceae</taxon>
        <taxon>Ampelomyces</taxon>
    </lineage>
</organism>
<feature type="region of interest" description="Disordered" evidence="1">
    <location>
        <begin position="483"/>
        <end position="523"/>
    </location>
</feature>
<keyword evidence="3" id="KW-1185">Reference proteome</keyword>
<protein>
    <submittedName>
        <fullName evidence="2">Uncharacterized protein</fullName>
    </submittedName>
</protein>
<evidence type="ECO:0000313" key="3">
    <source>
        <dbReference type="Proteomes" id="UP000800096"/>
    </source>
</evidence>
<dbReference type="PANTHER" id="PTHR42037">
    <property type="match status" value="1"/>
</dbReference>
<evidence type="ECO:0000313" key="2">
    <source>
        <dbReference type="EMBL" id="KAF1912148.1"/>
    </source>
</evidence>
<dbReference type="AlphaFoldDB" id="A0A6A5QBD7"/>
<dbReference type="Pfam" id="PF14441">
    <property type="entry name" value="OTT_1508_deam"/>
    <property type="match status" value="1"/>
</dbReference>
<gene>
    <name evidence="2" type="ORF">BDU57DRAFT_459713</name>
</gene>
<dbReference type="OrthoDB" id="4851849at2759"/>
<dbReference type="EMBL" id="ML979141">
    <property type="protein sequence ID" value="KAF1912148.1"/>
    <property type="molecule type" value="Genomic_DNA"/>
</dbReference>
<evidence type="ECO:0000256" key="1">
    <source>
        <dbReference type="SAM" id="MobiDB-lite"/>
    </source>
</evidence>
<dbReference type="PANTHER" id="PTHR42037:SF1">
    <property type="match status" value="1"/>
</dbReference>
<accession>A0A6A5QBD7</accession>
<feature type="compositionally biased region" description="Polar residues" evidence="1">
    <location>
        <begin position="483"/>
        <end position="494"/>
    </location>
</feature>
<dbReference type="Proteomes" id="UP000800096">
    <property type="component" value="Unassembled WGS sequence"/>
</dbReference>
<reference evidence="2" key="1">
    <citation type="journal article" date="2020" name="Stud. Mycol.">
        <title>101 Dothideomycetes genomes: a test case for predicting lifestyles and emergence of pathogens.</title>
        <authorList>
            <person name="Haridas S."/>
            <person name="Albert R."/>
            <person name="Binder M."/>
            <person name="Bloem J."/>
            <person name="Labutti K."/>
            <person name="Salamov A."/>
            <person name="Andreopoulos B."/>
            <person name="Baker S."/>
            <person name="Barry K."/>
            <person name="Bills G."/>
            <person name="Bluhm B."/>
            <person name="Cannon C."/>
            <person name="Castanera R."/>
            <person name="Culley D."/>
            <person name="Daum C."/>
            <person name="Ezra D."/>
            <person name="Gonzalez J."/>
            <person name="Henrissat B."/>
            <person name="Kuo A."/>
            <person name="Liang C."/>
            <person name="Lipzen A."/>
            <person name="Lutzoni F."/>
            <person name="Magnuson J."/>
            <person name="Mondo S."/>
            <person name="Nolan M."/>
            <person name="Ohm R."/>
            <person name="Pangilinan J."/>
            <person name="Park H.-J."/>
            <person name="Ramirez L."/>
            <person name="Alfaro M."/>
            <person name="Sun H."/>
            <person name="Tritt A."/>
            <person name="Yoshinaga Y."/>
            <person name="Zwiers L.-H."/>
            <person name="Turgeon B."/>
            <person name="Goodwin S."/>
            <person name="Spatafora J."/>
            <person name="Crous P."/>
            <person name="Grigoriev I."/>
        </authorList>
    </citation>
    <scope>NUCLEOTIDE SEQUENCE</scope>
    <source>
        <strain evidence="2">HMLAC05119</strain>
    </source>
</reference>
<proteinExistence type="predicted"/>